<proteinExistence type="predicted"/>
<feature type="chain" id="PRO_5042568436" evidence="1">
    <location>
        <begin position="17"/>
        <end position="79"/>
    </location>
</feature>
<evidence type="ECO:0000256" key="1">
    <source>
        <dbReference type="SAM" id="SignalP"/>
    </source>
</evidence>
<gene>
    <name evidence="2" type="ORF">B0T25DRAFT_547482</name>
</gene>
<reference evidence="2" key="2">
    <citation type="submission" date="2023-06" db="EMBL/GenBank/DDBJ databases">
        <authorList>
            <consortium name="Lawrence Berkeley National Laboratory"/>
            <person name="Haridas S."/>
            <person name="Hensen N."/>
            <person name="Bonometti L."/>
            <person name="Westerberg I."/>
            <person name="Brannstrom I.O."/>
            <person name="Guillou S."/>
            <person name="Cros-Aarteil S."/>
            <person name="Calhoun S."/>
            <person name="Kuo A."/>
            <person name="Mondo S."/>
            <person name="Pangilinan J."/>
            <person name="Riley R."/>
            <person name="Labutti K."/>
            <person name="Andreopoulos B."/>
            <person name="Lipzen A."/>
            <person name="Chen C."/>
            <person name="Yanf M."/>
            <person name="Daum C."/>
            <person name="Ng V."/>
            <person name="Clum A."/>
            <person name="Steindorff A."/>
            <person name="Ohm R."/>
            <person name="Martin F."/>
            <person name="Silar P."/>
            <person name="Natvig D."/>
            <person name="Lalanne C."/>
            <person name="Gautier V."/>
            <person name="Ament-Velasquez S.L."/>
            <person name="Kruys A."/>
            <person name="Hutchinson M.I."/>
            <person name="Powell A.J."/>
            <person name="Barry K."/>
            <person name="Miller A.N."/>
            <person name="Grigoriev I.V."/>
            <person name="Debuchy R."/>
            <person name="Gladieux P."/>
            <person name="Thoren M.H."/>
            <person name="Johannesson H."/>
        </authorList>
    </citation>
    <scope>NUCLEOTIDE SEQUENCE</scope>
    <source>
        <strain evidence="2">CBS 955.72</strain>
    </source>
</reference>
<comment type="caution">
    <text evidence="2">The sequence shown here is derived from an EMBL/GenBank/DDBJ whole genome shotgun (WGS) entry which is preliminary data.</text>
</comment>
<dbReference type="AlphaFoldDB" id="A0AAJ0HEL4"/>
<protein>
    <submittedName>
        <fullName evidence="2">Uncharacterized protein</fullName>
    </submittedName>
</protein>
<sequence length="79" mass="8866">MRFRLLIATLAAFTTALPLELDKETPTPAVTLESRQSTNPEWVACVQNCLMINHCGAPQIPQCLPMCINDWCAHIPRFL</sequence>
<keyword evidence="3" id="KW-1185">Reference proteome</keyword>
<feature type="signal peptide" evidence="1">
    <location>
        <begin position="1"/>
        <end position="16"/>
    </location>
</feature>
<accession>A0AAJ0HEL4</accession>
<evidence type="ECO:0000313" key="2">
    <source>
        <dbReference type="EMBL" id="KAK3349221.1"/>
    </source>
</evidence>
<evidence type="ECO:0000313" key="3">
    <source>
        <dbReference type="Proteomes" id="UP001275084"/>
    </source>
</evidence>
<name>A0AAJ0HEL4_9PEZI</name>
<reference evidence="2" key="1">
    <citation type="journal article" date="2023" name="Mol. Phylogenet. Evol.">
        <title>Genome-scale phylogeny and comparative genomics of the fungal order Sordariales.</title>
        <authorList>
            <person name="Hensen N."/>
            <person name="Bonometti L."/>
            <person name="Westerberg I."/>
            <person name="Brannstrom I.O."/>
            <person name="Guillou S."/>
            <person name="Cros-Aarteil S."/>
            <person name="Calhoun S."/>
            <person name="Haridas S."/>
            <person name="Kuo A."/>
            <person name="Mondo S."/>
            <person name="Pangilinan J."/>
            <person name="Riley R."/>
            <person name="LaButti K."/>
            <person name="Andreopoulos B."/>
            <person name="Lipzen A."/>
            <person name="Chen C."/>
            <person name="Yan M."/>
            <person name="Daum C."/>
            <person name="Ng V."/>
            <person name="Clum A."/>
            <person name="Steindorff A."/>
            <person name="Ohm R.A."/>
            <person name="Martin F."/>
            <person name="Silar P."/>
            <person name="Natvig D.O."/>
            <person name="Lalanne C."/>
            <person name="Gautier V."/>
            <person name="Ament-Velasquez S.L."/>
            <person name="Kruys A."/>
            <person name="Hutchinson M.I."/>
            <person name="Powell A.J."/>
            <person name="Barry K."/>
            <person name="Miller A.N."/>
            <person name="Grigoriev I.V."/>
            <person name="Debuchy R."/>
            <person name="Gladieux P."/>
            <person name="Hiltunen Thoren M."/>
            <person name="Johannesson H."/>
        </authorList>
    </citation>
    <scope>NUCLEOTIDE SEQUENCE</scope>
    <source>
        <strain evidence="2">CBS 955.72</strain>
    </source>
</reference>
<dbReference type="Proteomes" id="UP001275084">
    <property type="component" value="Unassembled WGS sequence"/>
</dbReference>
<dbReference type="EMBL" id="JAUIQD010000005">
    <property type="protein sequence ID" value="KAK3349221.1"/>
    <property type="molecule type" value="Genomic_DNA"/>
</dbReference>
<keyword evidence="1" id="KW-0732">Signal</keyword>
<organism evidence="2 3">
    <name type="scientific">Lasiosphaeria hispida</name>
    <dbReference type="NCBI Taxonomy" id="260671"/>
    <lineage>
        <taxon>Eukaryota</taxon>
        <taxon>Fungi</taxon>
        <taxon>Dikarya</taxon>
        <taxon>Ascomycota</taxon>
        <taxon>Pezizomycotina</taxon>
        <taxon>Sordariomycetes</taxon>
        <taxon>Sordariomycetidae</taxon>
        <taxon>Sordariales</taxon>
        <taxon>Lasiosphaeriaceae</taxon>
        <taxon>Lasiosphaeria</taxon>
    </lineage>
</organism>